<evidence type="ECO:0000313" key="2">
    <source>
        <dbReference type="EMBL" id="GHE96861.1"/>
    </source>
</evidence>
<sequence>MVLVVFFVPITTFLAMKFWVFSHRETVVLPSGPMVLTALSATFMFLIIYWNWPVNHDTAWYLVATRKMLNGAQLYVDIIEVNPPLNFYYTVLALYIADLLGISDSNGQYLAVAALYFVSLLWTGAILRKVSHLSNGRLNVFFCFIALVYVLAAASEIAQRDHLLVLFLSPWVVSYLSSNETPPSLASSAFAAAGVCLKPFFLVFPLVLFVRDIWRARSLRPFLYPHYLMMLAIGAAYVVFVKTVHAEYLEDIAPMAVHVYGAFKKSTIGVLASQSLPLILCGVALLSLLAFYPSRVNVFLILAIAGFVCYLVQSTGFHYHLVPLFCFTLLGTAWLLLTTERFTFHLIPALMACGLLLIGLWQTGRYESQYTDEVVDQIQEFGPIASLMAASTLIDPGAPVALRLGIDWVSRYPHNWLYPGAINTLAETDCVAEAEYCALLEGFAERNRRGNLDDIIRYKPDVIVVDRIIERLARGSFTWKTFMEADPRFGDVMKDYELVHSTREIDYFLRKVN</sequence>
<feature type="transmembrane region" description="Helical" evidence="1">
    <location>
        <begin position="268"/>
        <end position="289"/>
    </location>
</feature>
<dbReference type="Proteomes" id="UP000609802">
    <property type="component" value="Unassembled WGS sequence"/>
</dbReference>
<feature type="transmembrane region" description="Helical" evidence="1">
    <location>
        <begin position="6"/>
        <end position="22"/>
    </location>
</feature>
<evidence type="ECO:0000313" key="3">
    <source>
        <dbReference type="Proteomes" id="UP000609802"/>
    </source>
</evidence>
<protein>
    <recommendedName>
        <fullName evidence="4">Glycosyltransferase RgtA/B/C/D-like domain-containing protein</fullName>
    </recommendedName>
</protein>
<feature type="transmembrane region" description="Helical" evidence="1">
    <location>
        <begin position="138"/>
        <end position="155"/>
    </location>
</feature>
<keyword evidence="1" id="KW-1133">Transmembrane helix</keyword>
<feature type="transmembrane region" description="Helical" evidence="1">
    <location>
        <begin position="222"/>
        <end position="240"/>
    </location>
</feature>
<keyword evidence="1" id="KW-0812">Transmembrane</keyword>
<evidence type="ECO:0000256" key="1">
    <source>
        <dbReference type="SAM" id="Phobius"/>
    </source>
</evidence>
<feature type="transmembrane region" description="Helical" evidence="1">
    <location>
        <begin position="344"/>
        <end position="361"/>
    </location>
</feature>
<accession>A0ABQ3IXF9</accession>
<feature type="transmembrane region" description="Helical" evidence="1">
    <location>
        <begin position="85"/>
        <end position="102"/>
    </location>
</feature>
<dbReference type="EMBL" id="BNCH01000003">
    <property type="protein sequence ID" value="GHE96861.1"/>
    <property type="molecule type" value="Genomic_DNA"/>
</dbReference>
<feature type="transmembrane region" description="Helical" evidence="1">
    <location>
        <begin position="190"/>
        <end position="210"/>
    </location>
</feature>
<comment type="caution">
    <text evidence="2">The sequence shown here is derived from an EMBL/GenBank/DDBJ whole genome shotgun (WGS) entry which is preliminary data.</text>
</comment>
<proteinExistence type="predicted"/>
<name>A0ABQ3IXF9_9RHOB</name>
<gene>
    <name evidence="2" type="ORF">GCM10016455_16620</name>
</gene>
<reference evidence="3" key="1">
    <citation type="journal article" date="2019" name="Int. J. Syst. Evol. Microbiol.">
        <title>The Global Catalogue of Microorganisms (GCM) 10K type strain sequencing project: providing services to taxonomists for standard genome sequencing and annotation.</title>
        <authorList>
            <consortium name="The Broad Institute Genomics Platform"/>
            <consortium name="The Broad Institute Genome Sequencing Center for Infectious Disease"/>
            <person name="Wu L."/>
            <person name="Ma J."/>
        </authorList>
    </citation>
    <scope>NUCLEOTIDE SEQUENCE [LARGE SCALE GENOMIC DNA]</scope>
    <source>
        <strain evidence="3">KCTC 42443</strain>
    </source>
</reference>
<organism evidence="2 3">
    <name type="scientific">Aliiroseovarius zhejiangensis</name>
    <dbReference type="NCBI Taxonomy" id="1632025"/>
    <lineage>
        <taxon>Bacteria</taxon>
        <taxon>Pseudomonadati</taxon>
        <taxon>Pseudomonadota</taxon>
        <taxon>Alphaproteobacteria</taxon>
        <taxon>Rhodobacterales</taxon>
        <taxon>Paracoccaceae</taxon>
        <taxon>Aliiroseovarius</taxon>
    </lineage>
</organism>
<feature type="transmembrane region" description="Helical" evidence="1">
    <location>
        <begin position="109"/>
        <end position="126"/>
    </location>
</feature>
<feature type="transmembrane region" description="Helical" evidence="1">
    <location>
        <begin position="296"/>
        <end position="313"/>
    </location>
</feature>
<keyword evidence="3" id="KW-1185">Reference proteome</keyword>
<keyword evidence="1" id="KW-0472">Membrane</keyword>
<feature type="transmembrane region" description="Helical" evidence="1">
    <location>
        <begin position="319"/>
        <end position="337"/>
    </location>
</feature>
<feature type="transmembrane region" description="Helical" evidence="1">
    <location>
        <begin position="34"/>
        <end position="52"/>
    </location>
</feature>
<evidence type="ECO:0008006" key="4">
    <source>
        <dbReference type="Google" id="ProtNLM"/>
    </source>
</evidence>